<dbReference type="Gene3D" id="1.25.40.180">
    <property type="match status" value="1"/>
</dbReference>
<evidence type="ECO:0000256" key="6">
    <source>
        <dbReference type="ARBA" id="ARBA00023134"/>
    </source>
</evidence>
<dbReference type="GO" id="GO:0003743">
    <property type="term" value="F:translation initiation factor activity"/>
    <property type="evidence" value="ECO:0007669"/>
    <property type="project" value="UniProtKB-KW"/>
</dbReference>
<evidence type="ECO:0000256" key="7">
    <source>
        <dbReference type="SAM" id="MobiDB-lite"/>
    </source>
</evidence>
<dbReference type="AlphaFoldDB" id="A0A504Z0Z0"/>
<gene>
    <name evidence="9" type="ORF">FGIG_11731</name>
</gene>
<feature type="domain" description="W2" evidence="8">
    <location>
        <begin position="241"/>
        <end position="407"/>
    </location>
</feature>
<dbReference type="Pfam" id="PF02020">
    <property type="entry name" value="W2"/>
    <property type="match status" value="1"/>
</dbReference>
<keyword evidence="4" id="KW-0547">Nucleotide-binding</keyword>
<dbReference type="SMART" id="SM00515">
    <property type="entry name" value="eIF5C"/>
    <property type="match status" value="1"/>
</dbReference>
<dbReference type="STRING" id="46835.A0A504Z0Z0"/>
<keyword evidence="3 9" id="KW-0396">Initiation factor</keyword>
<dbReference type="SUPFAM" id="SSF100966">
    <property type="entry name" value="Translation initiation factor 2 beta, aIF2beta, N-terminal domain"/>
    <property type="match status" value="1"/>
</dbReference>
<name>A0A504Z0Z0_FASGI</name>
<dbReference type="InterPro" id="IPR016190">
    <property type="entry name" value="Transl_init_fac_IF2/IF5_Zn-bd"/>
</dbReference>
<evidence type="ECO:0000256" key="5">
    <source>
        <dbReference type="ARBA" id="ARBA00022917"/>
    </source>
</evidence>
<dbReference type="Gene3D" id="2.20.25.350">
    <property type="match status" value="1"/>
</dbReference>
<protein>
    <recommendedName>
        <fullName evidence="2">Eukaryotic translation initiation factor 5</fullName>
    </recommendedName>
</protein>
<feature type="compositionally biased region" description="Basic residues" evidence="7">
    <location>
        <begin position="165"/>
        <end position="174"/>
    </location>
</feature>
<organism evidence="9 10">
    <name type="scientific">Fasciola gigantica</name>
    <name type="common">Giant liver fluke</name>
    <dbReference type="NCBI Taxonomy" id="46835"/>
    <lineage>
        <taxon>Eukaryota</taxon>
        <taxon>Metazoa</taxon>
        <taxon>Spiralia</taxon>
        <taxon>Lophotrochozoa</taxon>
        <taxon>Platyhelminthes</taxon>
        <taxon>Trematoda</taxon>
        <taxon>Digenea</taxon>
        <taxon>Plagiorchiida</taxon>
        <taxon>Echinostomata</taxon>
        <taxon>Echinostomatoidea</taxon>
        <taxon>Fasciolidae</taxon>
        <taxon>Fasciola</taxon>
    </lineage>
</organism>
<proteinExistence type="inferred from homology"/>
<evidence type="ECO:0000313" key="10">
    <source>
        <dbReference type="Proteomes" id="UP000316759"/>
    </source>
</evidence>
<dbReference type="GO" id="GO:0005829">
    <property type="term" value="C:cytosol"/>
    <property type="evidence" value="ECO:0007669"/>
    <property type="project" value="TreeGrafter"/>
</dbReference>
<comment type="caution">
    <text evidence="9">The sequence shown here is derived from an EMBL/GenBank/DDBJ whole genome shotgun (WGS) entry which is preliminary data.</text>
</comment>
<feature type="compositionally biased region" description="Acidic residues" evidence="7">
    <location>
        <begin position="442"/>
        <end position="453"/>
    </location>
</feature>
<keyword evidence="6" id="KW-0342">GTP-binding</keyword>
<comment type="similarity">
    <text evidence="1">Belongs to the eIF-2-beta/eIF-5 family.</text>
</comment>
<evidence type="ECO:0000256" key="1">
    <source>
        <dbReference type="ARBA" id="ARBA00010397"/>
    </source>
</evidence>
<dbReference type="SUPFAM" id="SSF75689">
    <property type="entry name" value="Zinc-binding domain of translation initiation factor 2 beta"/>
    <property type="match status" value="1"/>
</dbReference>
<dbReference type="CDD" id="cd11561">
    <property type="entry name" value="W2_eIF5"/>
    <property type="match status" value="1"/>
</dbReference>
<sequence>MAINVNREVEDTFYRYKMPKLTAKVEGKGNGIKTVIVNVSDIAKALNRKPICKLTRFSHAADLTKFFGCELGAQIHVDDRNERYIVNGAHEAAKLQELLDGFIKKFVLCQSCGNPETTMHVSKKLGTVGTTCKACGSQGQLDVTHRLTQYIVKNPPEPDVTTTKAKSKKGKKSKNGTERNSDEDHDTSAAGGDENSRHSPINNADGDDDDWVEDTTEEAQLQRMSELSAMAKSLALSVDVDKSETERADVFFKHLLQLKQKNVVVQKSREVKQEADRLNLGPRAVLVVAEALLSSPSTILADIKTYAPVFLLFTRIGENGKRSQHYLLGAIAKLIERFSKHDLLSKACHILKCLYDCDIVEEDVIIAWYDKGPSKKFVSRELSARILSICAPMVKWLKEAEEEDSDESEEDGSPAVDTSQADSNHAKQPVPLKMGNHVTQESDSEDDIDIDAI</sequence>
<dbReference type="GO" id="GO:0071074">
    <property type="term" value="F:eukaryotic initiation factor eIF2 binding"/>
    <property type="evidence" value="ECO:0007669"/>
    <property type="project" value="TreeGrafter"/>
</dbReference>
<dbReference type="InterPro" id="IPR003307">
    <property type="entry name" value="W2_domain"/>
</dbReference>
<evidence type="ECO:0000256" key="2">
    <source>
        <dbReference type="ARBA" id="ARBA00018059"/>
    </source>
</evidence>
<dbReference type="OrthoDB" id="10250831at2759"/>
<dbReference type="FunFam" id="3.30.30.170:FF:000002">
    <property type="entry name" value="Eukaryotic translation initiation factor 5"/>
    <property type="match status" value="1"/>
</dbReference>
<dbReference type="Gene3D" id="3.30.30.170">
    <property type="match status" value="1"/>
</dbReference>
<evidence type="ECO:0000256" key="3">
    <source>
        <dbReference type="ARBA" id="ARBA00022540"/>
    </source>
</evidence>
<evidence type="ECO:0000256" key="4">
    <source>
        <dbReference type="ARBA" id="ARBA00022741"/>
    </source>
</evidence>
<feature type="region of interest" description="Disordered" evidence="7">
    <location>
        <begin position="400"/>
        <end position="453"/>
    </location>
</feature>
<dbReference type="PANTHER" id="PTHR23001:SF7">
    <property type="entry name" value="EUKARYOTIC TRANSLATION INITIATION FACTOR 5"/>
    <property type="match status" value="1"/>
</dbReference>
<dbReference type="PANTHER" id="PTHR23001">
    <property type="entry name" value="EUKARYOTIC TRANSLATION INITIATION FACTOR"/>
    <property type="match status" value="1"/>
</dbReference>
<keyword evidence="5" id="KW-0648">Protein biosynthesis</keyword>
<dbReference type="SMART" id="SM00653">
    <property type="entry name" value="eIF2B_5"/>
    <property type="match status" value="1"/>
</dbReference>
<dbReference type="GO" id="GO:0005092">
    <property type="term" value="F:GDP-dissociation inhibitor activity"/>
    <property type="evidence" value="ECO:0007669"/>
    <property type="project" value="TreeGrafter"/>
</dbReference>
<keyword evidence="10" id="KW-1185">Reference proteome</keyword>
<dbReference type="GO" id="GO:0001732">
    <property type="term" value="P:formation of cytoplasmic translation initiation complex"/>
    <property type="evidence" value="ECO:0007669"/>
    <property type="project" value="TreeGrafter"/>
</dbReference>
<dbReference type="InterPro" id="IPR016189">
    <property type="entry name" value="Transl_init_fac_IF2/IF5_N"/>
</dbReference>
<dbReference type="FunFam" id="2.20.25.350:FF:000001">
    <property type="entry name" value="Eukaryotic translation initiation factor 5"/>
    <property type="match status" value="1"/>
</dbReference>
<accession>A0A504Z0Z0</accession>
<reference evidence="9 10" key="1">
    <citation type="submission" date="2019-04" db="EMBL/GenBank/DDBJ databases">
        <title>Annotation for the trematode Fasciola gigantica.</title>
        <authorList>
            <person name="Choi Y.-J."/>
        </authorList>
    </citation>
    <scope>NUCLEOTIDE SEQUENCE [LARGE SCALE GENOMIC DNA]</scope>
    <source>
        <strain evidence="9">Uganda_cow_1</strain>
    </source>
</reference>
<dbReference type="SUPFAM" id="SSF48371">
    <property type="entry name" value="ARM repeat"/>
    <property type="match status" value="1"/>
</dbReference>
<dbReference type="InterPro" id="IPR002735">
    <property type="entry name" value="Transl_init_fac_IF2/IF5_dom"/>
</dbReference>
<dbReference type="EMBL" id="SUNJ01005849">
    <property type="protein sequence ID" value="TPP63280.1"/>
    <property type="molecule type" value="Genomic_DNA"/>
</dbReference>
<dbReference type="InterPro" id="IPR045196">
    <property type="entry name" value="IF2/IF5"/>
</dbReference>
<evidence type="ECO:0000313" key="9">
    <source>
        <dbReference type="EMBL" id="TPP63280.1"/>
    </source>
</evidence>
<dbReference type="Pfam" id="PF01873">
    <property type="entry name" value="eIF-5_eIF-2B"/>
    <property type="match status" value="1"/>
</dbReference>
<evidence type="ECO:0000259" key="8">
    <source>
        <dbReference type="PROSITE" id="PS51363"/>
    </source>
</evidence>
<dbReference type="Proteomes" id="UP000316759">
    <property type="component" value="Unassembled WGS sequence"/>
</dbReference>
<feature type="region of interest" description="Disordered" evidence="7">
    <location>
        <begin position="149"/>
        <end position="211"/>
    </location>
</feature>
<dbReference type="GO" id="GO:0005525">
    <property type="term" value="F:GTP binding"/>
    <property type="evidence" value="ECO:0007669"/>
    <property type="project" value="UniProtKB-KW"/>
</dbReference>
<dbReference type="InterPro" id="IPR016024">
    <property type="entry name" value="ARM-type_fold"/>
</dbReference>
<feature type="compositionally biased region" description="Acidic residues" evidence="7">
    <location>
        <begin position="400"/>
        <end position="412"/>
    </location>
</feature>
<dbReference type="PROSITE" id="PS51363">
    <property type="entry name" value="W2"/>
    <property type="match status" value="1"/>
</dbReference>